<feature type="compositionally biased region" description="Low complexity" evidence="2">
    <location>
        <begin position="276"/>
        <end position="288"/>
    </location>
</feature>
<proteinExistence type="predicted"/>
<protein>
    <recommendedName>
        <fullName evidence="4">CCHC-type domain-containing protein</fullName>
    </recommendedName>
</protein>
<dbReference type="InterPro" id="IPR036875">
    <property type="entry name" value="Znf_CCHC_sf"/>
</dbReference>
<evidence type="ECO:0000313" key="6">
    <source>
        <dbReference type="Proteomes" id="UP000824596"/>
    </source>
</evidence>
<keyword evidence="1" id="KW-0862">Zinc</keyword>
<dbReference type="Gene3D" id="3.90.210.10">
    <property type="entry name" value="Heat-Labile Enterotoxin, subunit A"/>
    <property type="match status" value="1"/>
</dbReference>
<feature type="signal peptide" evidence="3">
    <location>
        <begin position="1"/>
        <end position="16"/>
    </location>
</feature>
<evidence type="ECO:0000256" key="1">
    <source>
        <dbReference type="PROSITE-ProRule" id="PRU00047"/>
    </source>
</evidence>
<gene>
    <name evidence="5" type="ORF">HRG_02005</name>
</gene>
<dbReference type="SUPFAM" id="SSF56399">
    <property type="entry name" value="ADP-ribosylation"/>
    <property type="match status" value="1"/>
</dbReference>
<keyword evidence="3" id="KW-0732">Signal</keyword>
<feature type="chain" id="PRO_5040389951" description="CCHC-type domain-containing protein" evidence="3">
    <location>
        <begin position="17"/>
        <end position="398"/>
    </location>
</feature>
<dbReference type="AlphaFoldDB" id="A0A9P8N5Z4"/>
<dbReference type="GO" id="GO:0008270">
    <property type="term" value="F:zinc ion binding"/>
    <property type="evidence" value="ECO:0007669"/>
    <property type="project" value="UniProtKB-KW"/>
</dbReference>
<keyword evidence="1" id="KW-0479">Metal-binding</keyword>
<dbReference type="GeneID" id="68351134"/>
<dbReference type="RefSeq" id="XP_044724109.1">
    <property type="nucleotide sequence ID" value="XM_044860476.1"/>
</dbReference>
<dbReference type="Pfam" id="PF00098">
    <property type="entry name" value="zf-CCHC"/>
    <property type="match status" value="1"/>
</dbReference>
<feature type="region of interest" description="Disordered" evidence="2">
    <location>
        <begin position="376"/>
        <end position="398"/>
    </location>
</feature>
<feature type="compositionally biased region" description="Basic and acidic residues" evidence="2">
    <location>
        <begin position="239"/>
        <end position="266"/>
    </location>
</feature>
<evidence type="ECO:0000259" key="4">
    <source>
        <dbReference type="PROSITE" id="PS50158"/>
    </source>
</evidence>
<dbReference type="SUPFAM" id="SSF57756">
    <property type="entry name" value="Retrovirus zinc finger-like domains"/>
    <property type="match status" value="1"/>
</dbReference>
<evidence type="ECO:0000256" key="2">
    <source>
        <dbReference type="SAM" id="MobiDB-lite"/>
    </source>
</evidence>
<dbReference type="GO" id="GO:0003676">
    <property type="term" value="F:nucleic acid binding"/>
    <property type="evidence" value="ECO:0007669"/>
    <property type="project" value="InterPro"/>
</dbReference>
<dbReference type="Pfam" id="PF22596">
    <property type="entry name" value="Scabin-like"/>
    <property type="match status" value="1"/>
</dbReference>
<sequence length="398" mass="43456">MKPPKVLALFTGFAIAVPLEIRSTTEIDPGTIGWTIPGIISNSAVPQGEVDSPTPKNSLQRRVGPDPKFPVITASEAASRTGEGFSKTGWFFRGDPRTPEVIFSQGFQPQGNNMDLGEHLNFRPGSGFVAVSRSSQQAAAYAFGRTGQQTTTGYIYVIAPNNVPDGHFIPDFRQDTAVMRNKEFAVAGPIPPESISAVWEIGKNSGAKASWRSNSNAVVPWKNNKPCSIMKRDLCGVEDEPKKANDEERGKKKGEAKETKEAKEANKNQVDNKNQEPAAEPNKPAAKPNKFRARLGDAQRLLDGVWFDVAGESAYTNVFKRCVGPIQCFNCQEMGHKAFSCKKPQRCGRCAKAEHHHRECKETVLKCVPCGRPHESYSRNCRARNPGDETQAASGPSG</sequence>
<keyword evidence="6" id="KW-1185">Reference proteome</keyword>
<accession>A0A9P8N5Z4</accession>
<comment type="caution">
    <text evidence="5">The sequence shown here is derived from an EMBL/GenBank/DDBJ whole genome shotgun (WGS) entry which is preliminary data.</text>
</comment>
<feature type="region of interest" description="Disordered" evidence="2">
    <location>
        <begin position="45"/>
        <end position="69"/>
    </location>
</feature>
<evidence type="ECO:0000313" key="5">
    <source>
        <dbReference type="EMBL" id="KAH0966596.1"/>
    </source>
</evidence>
<dbReference type="EMBL" id="JAIZPD010000002">
    <property type="protein sequence ID" value="KAH0966596.1"/>
    <property type="molecule type" value="Genomic_DNA"/>
</dbReference>
<dbReference type="Proteomes" id="UP000824596">
    <property type="component" value="Unassembled WGS sequence"/>
</dbReference>
<keyword evidence="1" id="KW-0863">Zinc-finger</keyword>
<dbReference type="InterPro" id="IPR054695">
    <property type="entry name" value="Pierisin-like_dom"/>
</dbReference>
<organism evidence="5 6">
    <name type="scientific">Hirsutella rhossiliensis</name>
    <dbReference type="NCBI Taxonomy" id="111463"/>
    <lineage>
        <taxon>Eukaryota</taxon>
        <taxon>Fungi</taxon>
        <taxon>Dikarya</taxon>
        <taxon>Ascomycota</taxon>
        <taxon>Pezizomycotina</taxon>
        <taxon>Sordariomycetes</taxon>
        <taxon>Hypocreomycetidae</taxon>
        <taxon>Hypocreales</taxon>
        <taxon>Ophiocordycipitaceae</taxon>
        <taxon>Hirsutella</taxon>
    </lineage>
</organism>
<feature type="region of interest" description="Disordered" evidence="2">
    <location>
        <begin position="239"/>
        <end position="288"/>
    </location>
</feature>
<name>A0A9P8N5Z4_9HYPO</name>
<reference evidence="5" key="1">
    <citation type="submission" date="2021-09" db="EMBL/GenBank/DDBJ databases">
        <title>A high-quality genome of the endoparasitic fungus Hirsutella rhossiliensis with a comparison of Hirsutella genomes reveals transposable elements contributing to genome size variation.</title>
        <authorList>
            <person name="Lin R."/>
            <person name="Jiao Y."/>
            <person name="Sun X."/>
            <person name="Ling J."/>
            <person name="Xie B."/>
            <person name="Cheng X."/>
        </authorList>
    </citation>
    <scope>NUCLEOTIDE SEQUENCE</scope>
    <source>
        <strain evidence="5">HR02</strain>
    </source>
</reference>
<dbReference type="InterPro" id="IPR001878">
    <property type="entry name" value="Znf_CCHC"/>
</dbReference>
<dbReference type="PROSITE" id="PS50158">
    <property type="entry name" value="ZF_CCHC"/>
    <property type="match status" value="1"/>
</dbReference>
<dbReference type="Gene3D" id="4.10.60.10">
    <property type="entry name" value="Zinc finger, CCHC-type"/>
    <property type="match status" value="1"/>
</dbReference>
<dbReference type="OrthoDB" id="4868762at2759"/>
<evidence type="ECO:0000256" key="3">
    <source>
        <dbReference type="SAM" id="SignalP"/>
    </source>
</evidence>
<feature type="domain" description="CCHC-type" evidence="4">
    <location>
        <begin position="328"/>
        <end position="343"/>
    </location>
</feature>
<dbReference type="SMART" id="SM00343">
    <property type="entry name" value="ZnF_C2HC"/>
    <property type="match status" value="2"/>
</dbReference>